<dbReference type="InterPro" id="IPR027417">
    <property type="entry name" value="P-loop_NTPase"/>
</dbReference>
<gene>
    <name evidence="2" type="ORF">IQ266_27570</name>
</gene>
<comment type="caution">
    <text evidence="2">The sequence shown here is derived from an EMBL/GenBank/DDBJ whole genome shotgun (WGS) entry which is preliminary data.</text>
</comment>
<dbReference type="Proteomes" id="UP000625316">
    <property type="component" value="Unassembled WGS sequence"/>
</dbReference>
<evidence type="ECO:0000256" key="1">
    <source>
        <dbReference type="SAM" id="Phobius"/>
    </source>
</evidence>
<evidence type="ECO:0000313" key="3">
    <source>
        <dbReference type="Proteomes" id="UP000625316"/>
    </source>
</evidence>
<keyword evidence="1" id="KW-1133">Transmembrane helix</keyword>
<protein>
    <submittedName>
        <fullName evidence="2">AAA-like domain-containing protein</fullName>
    </submittedName>
</protein>
<keyword evidence="1" id="KW-0812">Transmembrane</keyword>
<feature type="transmembrane region" description="Helical" evidence="1">
    <location>
        <begin position="299"/>
        <end position="321"/>
    </location>
</feature>
<dbReference type="SUPFAM" id="SSF52540">
    <property type="entry name" value="P-loop containing nucleoside triphosphate hydrolases"/>
    <property type="match status" value="1"/>
</dbReference>
<accession>A0A928VWK5</accession>
<evidence type="ECO:0000313" key="2">
    <source>
        <dbReference type="EMBL" id="MBE9033494.1"/>
    </source>
</evidence>
<reference evidence="2" key="1">
    <citation type="submission" date="2020-10" db="EMBL/GenBank/DDBJ databases">
        <authorList>
            <person name="Castelo-Branco R."/>
            <person name="Eusebio N."/>
            <person name="Adriana R."/>
            <person name="Vieira A."/>
            <person name="Brugerolle De Fraissinette N."/>
            <person name="Rezende De Castro R."/>
            <person name="Schneider M.P."/>
            <person name="Vasconcelos V."/>
            <person name="Leao P.N."/>
        </authorList>
    </citation>
    <scope>NUCLEOTIDE SEQUENCE</scope>
    <source>
        <strain evidence="2">LEGE 11480</strain>
    </source>
</reference>
<keyword evidence="3" id="KW-1185">Reference proteome</keyword>
<name>A0A928VWK5_9CYAN</name>
<organism evidence="2 3">
    <name type="scientific">Romeriopsis navalis LEGE 11480</name>
    <dbReference type="NCBI Taxonomy" id="2777977"/>
    <lineage>
        <taxon>Bacteria</taxon>
        <taxon>Bacillati</taxon>
        <taxon>Cyanobacteriota</taxon>
        <taxon>Cyanophyceae</taxon>
        <taxon>Leptolyngbyales</taxon>
        <taxon>Leptolyngbyaceae</taxon>
        <taxon>Romeriopsis</taxon>
        <taxon>Romeriopsis navalis</taxon>
    </lineage>
</organism>
<keyword evidence="1" id="KW-0472">Membrane</keyword>
<dbReference type="AlphaFoldDB" id="A0A928VWK5"/>
<sequence>MTHFRLLYCYIFNSRQMGKSFLCVRTMEHLQQEGYAGAINSLVKQFQLTDRFNFRQWWRDLSDRPIPSIQRFANFIETILLEQITAPIVIFIDEIDSLRSLDFSADDFLMLIRAFYEKHTRNAACHRLTFALIGVTTPIDLITDRNRSSFNIGTTIEMGGFTFDEAQDVPKHLGTLQERILRVDQQSRGRLFGLYQQVLLEDGIPANESIEQMQLRLTGLVVKKSGQLQVYNPIYAAVHNHIWVAQNLSDIDEQFLQASRQQETANKAAALAVEQERAELLEEANETLTNAKCQADRRICLGSIFLAIILIGGLAAVTWAFTST</sequence>
<dbReference type="EMBL" id="JADEXQ010000220">
    <property type="protein sequence ID" value="MBE9033494.1"/>
    <property type="molecule type" value="Genomic_DNA"/>
</dbReference>
<dbReference type="Gene3D" id="3.40.50.300">
    <property type="entry name" value="P-loop containing nucleotide triphosphate hydrolases"/>
    <property type="match status" value="1"/>
</dbReference>
<dbReference type="RefSeq" id="WP_264328291.1">
    <property type="nucleotide sequence ID" value="NZ_JADEXQ010000220.1"/>
</dbReference>
<dbReference type="Pfam" id="PF14516">
    <property type="entry name" value="AAA_35"/>
    <property type="match status" value="1"/>
</dbReference>
<proteinExistence type="predicted"/>